<dbReference type="Proteomes" id="UP000515125">
    <property type="component" value="Unplaced"/>
</dbReference>
<evidence type="ECO:0000313" key="2">
    <source>
        <dbReference type="Proteomes" id="UP000515125"/>
    </source>
</evidence>
<sequence length="1300" mass="138434">MSPVRSSSALQAPADTPGCTAPKGLQSDMDTVNDMQLSVLLHSLAAFAHGLCRLAKRADALARPLDGPQPRLHPSQDSAHIAAAENLFKDFCDALSLSSLPLSRMQLPLLHNDVLDALTPWQAAGVDRWVATPKKGSALSFPSTDPFAFAEALQQLHEQLLQLVTPGDAHGLSKASLPPTRIRRWSPSSRETFSRVARLFRFCCRVRNSSLLYSAFLMLACCSSGGKEDRFLHFLASVWLLCDEADDALETVNPTDSSTWQAATGNSKRGGPLAEPSLAPEEKGYDPHGELLSSVSDGEGGLPAATVPAEGEAPSVRRSKGGERSFRRLLSGAALSRSTTKLPFSWKRDAFSASPGGTPSRTLEQPSLQGTSGISETAGTHCALLAVSRCQCVAYIRGFVASLLPPLLWSFLSRTLLPPAAQSLPHLLVPALEEAKRSGLLQEWQAACGEASSLERQACFSTKCAPDGRDEEEGGTSRESFFQRLRERITQLETTDAAVQLRESFGLEDLLLLFAGSSEGGNRWGSTSQRRHNKRRSMGSSVAVSAVLPESLRLDGRQQGASESDANTLLRFLPSFAGGSLCASLLSTQQQRSRRLEAFLGHAADATEASEEHAMRQQLEESGTLLTAFSDGEAAAPARYREYLIMQREALPDAPFLTTDGLQSLCERVLACFCCYAGACGGLEESVAVAATTAGEVVTSEPISAVGGGPHASCKVLGVSDSAVAAEAAQGALWAQQQLLLHPDGHAALLLAGLAAAIAEPQGFLPLPLEVLLPQPLRLLLEQQQQRERRGQPQGSERGPLELDAWAARLVDGALLPLDCACGGSVRKGAFDAMEKAHCLNAAAASRVSVELLLNLEVDPMKTGRAHLPVGECLMMQLCKTLGSLMHANRPVSSVSEPSWTLPLGGIESLANGVAETVQQWEGQVNCAMAQVIAIEQHVSTLLQRAHAAAAASGGGLERVASAGDDRASAPGLPACGQVLLDPEARQQQLCLLLLLHQSQHFGCNCCCCSFTDTMDCPLVAHLVSLAAAECHGTPRSRRILPRQGEAPPQPTPAVGSSSSPPALPASLDDSPCIRQAADTPSDTDAKGDNHGGGTEMPLWPLIRQRLVLHRLELAARQCMLRSERDPLLRSYWAFVALGGGQEAHRNLQGNNCGSGTNGQLLFAALHHKSSFRGSFPAKYRTFLSSLLEGDLEAAFMQALHALHCLFKGTIVLAKRGAIRTCRAPRIAAKPSMHPPPQLQSAQTQKKQTTPQFAVIAAATAPKAAFDPWSTDDQQSAVVSCGSTQLGPPNHSWEPQNQPG</sequence>
<feature type="compositionally biased region" description="Basic and acidic residues" evidence="1">
    <location>
        <begin position="280"/>
        <end position="289"/>
    </location>
</feature>
<gene>
    <name evidence="3" type="primary">LOC34621347</name>
</gene>
<dbReference type="GeneID" id="34621347"/>
<feature type="compositionally biased region" description="Polar residues" evidence="1">
    <location>
        <begin position="1239"/>
        <end position="1250"/>
    </location>
</feature>
<feature type="region of interest" description="Disordered" evidence="1">
    <location>
        <begin position="252"/>
        <end position="324"/>
    </location>
</feature>
<name>A0A6P5WCC5_9EIME</name>
<feature type="compositionally biased region" description="Polar residues" evidence="1">
    <location>
        <begin position="252"/>
        <end position="267"/>
    </location>
</feature>
<feature type="region of interest" description="Disordered" evidence="1">
    <location>
        <begin position="1"/>
        <end position="27"/>
    </location>
</feature>
<feature type="compositionally biased region" description="Polar residues" evidence="1">
    <location>
        <begin position="355"/>
        <end position="372"/>
    </location>
</feature>
<reference evidence="3" key="1">
    <citation type="submission" date="2025-08" db="UniProtKB">
        <authorList>
            <consortium name="RefSeq"/>
        </authorList>
    </citation>
    <scope>IDENTIFICATION</scope>
</reference>
<dbReference type="OrthoDB" id="10590268at2759"/>
<feature type="region of interest" description="Disordered" evidence="1">
    <location>
        <begin position="1228"/>
        <end position="1250"/>
    </location>
</feature>
<organism evidence="2 3">
    <name type="scientific">Cyclospora cayetanensis</name>
    <dbReference type="NCBI Taxonomy" id="88456"/>
    <lineage>
        <taxon>Eukaryota</taxon>
        <taxon>Sar</taxon>
        <taxon>Alveolata</taxon>
        <taxon>Apicomplexa</taxon>
        <taxon>Conoidasida</taxon>
        <taxon>Coccidia</taxon>
        <taxon>Eucoccidiorida</taxon>
        <taxon>Eimeriorina</taxon>
        <taxon>Eimeriidae</taxon>
        <taxon>Cyclospora</taxon>
    </lineage>
</organism>
<feature type="compositionally biased region" description="Polar residues" evidence="1">
    <location>
        <begin position="1271"/>
        <end position="1300"/>
    </location>
</feature>
<feature type="compositionally biased region" description="Polar residues" evidence="1">
    <location>
        <begin position="1"/>
        <end position="10"/>
    </location>
</feature>
<dbReference type="RefSeq" id="XP_022587536.2">
    <property type="nucleotide sequence ID" value="XM_022734565.2"/>
</dbReference>
<keyword evidence="2" id="KW-1185">Reference proteome</keyword>
<feature type="region of interest" description="Disordered" evidence="1">
    <location>
        <begin position="521"/>
        <end position="541"/>
    </location>
</feature>
<feature type="region of interest" description="Disordered" evidence="1">
    <location>
        <begin position="348"/>
        <end position="372"/>
    </location>
</feature>
<feature type="region of interest" description="Disordered" evidence="1">
    <location>
        <begin position="1039"/>
        <end position="1097"/>
    </location>
</feature>
<evidence type="ECO:0000256" key="1">
    <source>
        <dbReference type="SAM" id="MobiDB-lite"/>
    </source>
</evidence>
<protein>
    <submittedName>
        <fullName evidence="3">Uncharacterized protein LOC34621347</fullName>
    </submittedName>
</protein>
<evidence type="ECO:0000313" key="3">
    <source>
        <dbReference type="RefSeq" id="XP_022587536.2"/>
    </source>
</evidence>
<proteinExistence type="predicted"/>
<accession>A0A6P5WCC5</accession>
<feature type="compositionally biased region" description="Low complexity" evidence="1">
    <location>
        <begin position="1057"/>
        <end position="1071"/>
    </location>
</feature>
<feature type="region of interest" description="Disordered" evidence="1">
    <location>
        <begin position="1266"/>
        <end position="1300"/>
    </location>
</feature>